<dbReference type="InterPro" id="IPR057938">
    <property type="entry name" value="TreTu_C"/>
</dbReference>
<name>A0ABT5XZ70_9FLAO</name>
<gene>
    <name evidence="2" type="ORF">PY092_10050</name>
</gene>
<evidence type="ECO:0000313" key="3">
    <source>
        <dbReference type="Proteomes" id="UP001221366"/>
    </source>
</evidence>
<dbReference type="EMBL" id="JARFVB010000005">
    <property type="protein sequence ID" value="MDF0716491.1"/>
    <property type="molecule type" value="Genomic_DNA"/>
</dbReference>
<proteinExistence type="predicted"/>
<dbReference type="RefSeq" id="WP_275615723.1">
    <property type="nucleotide sequence ID" value="NZ_JARFVB010000005.1"/>
</dbReference>
<feature type="domain" description="TreTu toxin C-terminal" evidence="1">
    <location>
        <begin position="98"/>
        <end position="193"/>
    </location>
</feature>
<accession>A0ABT5XZ70</accession>
<dbReference type="Pfam" id="PF24691">
    <property type="entry name" value="TreTu_C"/>
    <property type="match status" value="1"/>
</dbReference>
<protein>
    <recommendedName>
        <fullName evidence="1">TreTu toxin C-terminal domain-containing protein</fullName>
    </recommendedName>
</protein>
<reference evidence="2 3" key="1">
    <citation type="submission" date="2023-03" db="EMBL/GenBank/DDBJ databases">
        <title>Muricauda XX sp. nov. and Muricauda XXX sp. nov., two novel species isolated from Okinawa Trough.</title>
        <authorList>
            <person name="Cao W."/>
            <person name="Deng X."/>
        </authorList>
    </citation>
    <scope>NUCLEOTIDE SEQUENCE [LARGE SCALE GENOMIC DNA]</scope>
    <source>
        <strain evidence="2 3">334s03</strain>
    </source>
</reference>
<sequence>MEEKLADYWNTISETDNEARYHHGKIFIVVASSLVPVAGWVSKSTKVKKILQAMRNFTKGQWDEFFEEINRRLSNRIVKVKRLFWREGQTFMTTSETSRIGSWMTKAEYDIMVETSQLQKRSGGLTHVLLEGKEHYTDIVGKIYVEFDIPANVTIARGSGKGWGIFYEKGSTRWNYFNEKGLNIAQPKVSNIQIVN</sequence>
<evidence type="ECO:0000259" key="1">
    <source>
        <dbReference type="Pfam" id="PF24691"/>
    </source>
</evidence>
<evidence type="ECO:0000313" key="2">
    <source>
        <dbReference type="EMBL" id="MDF0716491.1"/>
    </source>
</evidence>
<organism evidence="2 3">
    <name type="scientific">Flagellimonas yonaguniensis</name>
    <dbReference type="NCBI Taxonomy" id="3031325"/>
    <lineage>
        <taxon>Bacteria</taxon>
        <taxon>Pseudomonadati</taxon>
        <taxon>Bacteroidota</taxon>
        <taxon>Flavobacteriia</taxon>
        <taxon>Flavobacteriales</taxon>
        <taxon>Flavobacteriaceae</taxon>
        <taxon>Flagellimonas</taxon>
    </lineage>
</organism>
<keyword evidence="3" id="KW-1185">Reference proteome</keyword>
<comment type="caution">
    <text evidence="2">The sequence shown here is derived from an EMBL/GenBank/DDBJ whole genome shotgun (WGS) entry which is preliminary data.</text>
</comment>
<dbReference type="Proteomes" id="UP001221366">
    <property type="component" value="Unassembled WGS sequence"/>
</dbReference>